<dbReference type="GO" id="GO:0005886">
    <property type="term" value="C:plasma membrane"/>
    <property type="evidence" value="ECO:0007669"/>
    <property type="project" value="UniProtKB-SubCell"/>
</dbReference>
<evidence type="ECO:0000256" key="4">
    <source>
        <dbReference type="ARBA" id="ARBA00022475"/>
    </source>
</evidence>
<dbReference type="Proteomes" id="UP000199409">
    <property type="component" value="Unassembled WGS sequence"/>
</dbReference>
<proteinExistence type="inferred from homology"/>
<dbReference type="PANTHER" id="PTHR30472">
    <property type="entry name" value="FERRIC ENTEROBACTIN TRANSPORT SYSTEM PERMEASE PROTEIN"/>
    <property type="match status" value="1"/>
</dbReference>
<dbReference type="OrthoDB" id="9782305at2"/>
<feature type="transmembrane region" description="Helical" evidence="8">
    <location>
        <begin position="119"/>
        <end position="139"/>
    </location>
</feature>
<organism evidence="9 10">
    <name type="scientific">Desulfuromusa kysingii</name>
    <dbReference type="NCBI Taxonomy" id="37625"/>
    <lineage>
        <taxon>Bacteria</taxon>
        <taxon>Pseudomonadati</taxon>
        <taxon>Thermodesulfobacteriota</taxon>
        <taxon>Desulfuromonadia</taxon>
        <taxon>Desulfuromonadales</taxon>
        <taxon>Geopsychrobacteraceae</taxon>
        <taxon>Desulfuromusa</taxon>
    </lineage>
</organism>
<evidence type="ECO:0000256" key="7">
    <source>
        <dbReference type="ARBA" id="ARBA00023136"/>
    </source>
</evidence>
<accession>A0A1H3X3B8</accession>
<keyword evidence="4" id="KW-1003">Cell membrane</keyword>
<protein>
    <submittedName>
        <fullName evidence="9">Iron complex transport system permease protein</fullName>
    </submittedName>
</protein>
<feature type="transmembrane region" description="Helical" evidence="8">
    <location>
        <begin position="66"/>
        <end position="86"/>
    </location>
</feature>
<dbReference type="CDD" id="cd06550">
    <property type="entry name" value="TM_ABC_iron-siderophores_like"/>
    <property type="match status" value="1"/>
</dbReference>
<dbReference type="PANTHER" id="PTHR30472:SF25">
    <property type="entry name" value="ABC TRANSPORTER PERMEASE PROTEIN MJ0876-RELATED"/>
    <property type="match status" value="1"/>
</dbReference>
<evidence type="ECO:0000256" key="6">
    <source>
        <dbReference type="ARBA" id="ARBA00022989"/>
    </source>
</evidence>
<evidence type="ECO:0000313" key="10">
    <source>
        <dbReference type="Proteomes" id="UP000199409"/>
    </source>
</evidence>
<comment type="similarity">
    <text evidence="2">Belongs to the binding-protein-dependent transport system permease family. FecCD subfamily.</text>
</comment>
<feature type="transmembrane region" description="Helical" evidence="8">
    <location>
        <begin position="309"/>
        <end position="327"/>
    </location>
</feature>
<dbReference type="RefSeq" id="WP_092344922.1">
    <property type="nucleotide sequence ID" value="NZ_FNQN01000002.1"/>
</dbReference>
<dbReference type="Gene3D" id="1.10.3470.10">
    <property type="entry name" value="ABC transporter involved in vitamin B12 uptake, BtuC"/>
    <property type="match status" value="1"/>
</dbReference>
<keyword evidence="5 8" id="KW-0812">Transmembrane</keyword>
<dbReference type="Pfam" id="PF01032">
    <property type="entry name" value="FecCD"/>
    <property type="match status" value="1"/>
</dbReference>
<dbReference type="FunFam" id="1.10.3470.10:FF:000001">
    <property type="entry name" value="Vitamin B12 ABC transporter permease BtuC"/>
    <property type="match status" value="1"/>
</dbReference>
<feature type="transmembrane region" description="Helical" evidence="8">
    <location>
        <begin position="92"/>
        <end position="112"/>
    </location>
</feature>
<gene>
    <name evidence="9" type="ORF">SAMN05660420_00778</name>
</gene>
<dbReference type="InterPro" id="IPR000522">
    <property type="entry name" value="ABC_transptr_permease_BtuC"/>
</dbReference>
<feature type="transmembrane region" description="Helical" evidence="8">
    <location>
        <begin position="239"/>
        <end position="268"/>
    </location>
</feature>
<feature type="transmembrane region" description="Helical" evidence="8">
    <location>
        <begin position="280"/>
        <end position="303"/>
    </location>
</feature>
<evidence type="ECO:0000256" key="1">
    <source>
        <dbReference type="ARBA" id="ARBA00004651"/>
    </source>
</evidence>
<feature type="transmembrane region" description="Helical" evidence="8">
    <location>
        <begin position="195"/>
        <end position="212"/>
    </location>
</feature>
<dbReference type="SUPFAM" id="SSF81345">
    <property type="entry name" value="ABC transporter involved in vitamin B12 uptake, BtuC"/>
    <property type="match status" value="1"/>
</dbReference>
<dbReference type="AlphaFoldDB" id="A0A1H3X3B8"/>
<evidence type="ECO:0000313" key="9">
    <source>
        <dbReference type="EMBL" id="SDZ93124.1"/>
    </source>
</evidence>
<keyword evidence="6 8" id="KW-1133">Transmembrane helix</keyword>
<keyword evidence="7 8" id="KW-0472">Membrane</keyword>
<name>A0A1H3X3B8_9BACT</name>
<dbReference type="EMBL" id="FNQN01000002">
    <property type="protein sequence ID" value="SDZ93124.1"/>
    <property type="molecule type" value="Genomic_DNA"/>
</dbReference>
<evidence type="ECO:0000256" key="2">
    <source>
        <dbReference type="ARBA" id="ARBA00007935"/>
    </source>
</evidence>
<comment type="subcellular location">
    <subcellularLocation>
        <location evidence="1">Cell membrane</location>
        <topology evidence="1">Multi-pass membrane protein</topology>
    </subcellularLocation>
</comment>
<sequence>MNKAQKTSGRSLWQRLLILSPLLAIFISLSAGNMDISWDRLLTIFLQGPGSSIEQVIIWEVRLPRALLAGLVGAALSLSGVTFQAVLRNPLADPYLLGVSGGAALGAVTALTCGAQSPLIIPLAAFIGALVALLLVYMVAQAHTCSSHTLILSGVMVGSLAAALLLFLLWRAPADATRQAIFWLAGNLSLADPDWLSWGWLWVLIGFLLLWSQSLNLDLLTQGEETAADLGLDVGKTRLILFALAGALTACAVSLAGLVGFVGLVIPHICRLLWGPGHRLLLPFSALLGSSFLIIADAIARSLYAPAEIPVGVVTALLGAPFFLFLLRRKGDYL</sequence>
<evidence type="ECO:0000256" key="8">
    <source>
        <dbReference type="SAM" id="Phobius"/>
    </source>
</evidence>
<dbReference type="GO" id="GO:0022857">
    <property type="term" value="F:transmembrane transporter activity"/>
    <property type="evidence" value="ECO:0007669"/>
    <property type="project" value="InterPro"/>
</dbReference>
<dbReference type="STRING" id="37625.SAMN05660420_00778"/>
<feature type="transmembrane region" description="Helical" evidence="8">
    <location>
        <begin position="151"/>
        <end position="174"/>
    </location>
</feature>
<reference evidence="9 10" key="1">
    <citation type="submission" date="2016-10" db="EMBL/GenBank/DDBJ databases">
        <authorList>
            <person name="de Groot N.N."/>
        </authorList>
    </citation>
    <scope>NUCLEOTIDE SEQUENCE [LARGE SCALE GENOMIC DNA]</scope>
    <source>
        <strain evidence="9 10">DSM 7343</strain>
    </source>
</reference>
<evidence type="ECO:0000256" key="5">
    <source>
        <dbReference type="ARBA" id="ARBA00022692"/>
    </source>
</evidence>
<keyword evidence="3" id="KW-0813">Transport</keyword>
<evidence type="ECO:0000256" key="3">
    <source>
        <dbReference type="ARBA" id="ARBA00022448"/>
    </source>
</evidence>
<dbReference type="InterPro" id="IPR037294">
    <property type="entry name" value="ABC_BtuC-like"/>
</dbReference>
<keyword evidence="10" id="KW-1185">Reference proteome</keyword>